<dbReference type="OrthoDB" id="9761531at2"/>
<keyword evidence="4" id="KW-1185">Reference proteome</keyword>
<evidence type="ECO:0000259" key="2">
    <source>
        <dbReference type="SMART" id="SM00849"/>
    </source>
</evidence>
<dbReference type="SUPFAM" id="SSF56281">
    <property type="entry name" value="Metallo-hydrolase/oxidoreductase"/>
    <property type="match status" value="1"/>
</dbReference>
<dbReference type="PANTHER" id="PTHR23131:SF4">
    <property type="entry name" value="METALLO-BETA-LACTAMASE SUPERFAMILY POTEIN"/>
    <property type="match status" value="1"/>
</dbReference>
<dbReference type="Proteomes" id="UP000040453">
    <property type="component" value="Unassembled WGS sequence"/>
</dbReference>
<evidence type="ECO:0000256" key="1">
    <source>
        <dbReference type="SAM" id="Coils"/>
    </source>
</evidence>
<dbReference type="EMBL" id="CDGG01000001">
    <property type="protein sequence ID" value="CEI83446.1"/>
    <property type="molecule type" value="Genomic_DNA"/>
</dbReference>
<organism evidence="3 4">
    <name type="scientific">Oceanobacillus oncorhynchi</name>
    <dbReference type="NCBI Taxonomy" id="545501"/>
    <lineage>
        <taxon>Bacteria</taxon>
        <taxon>Bacillati</taxon>
        <taxon>Bacillota</taxon>
        <taxon>Bacilli</taxon>
        <taxon>Bacillales</taxon>
        <taxon>Bacillaceae</taxon>
        <taxon>Oceanobacillus</taxon>
    </lineage>
</organism>
<evidence type="ECO:0000313" key="3">
    <source>
        <dbReference type="EMBL" id="CEI83446.1"/>
    </source>
</evidence>
<dbReference type="CDD" id="cd07725">
    <property type="entry name" value="TTHA1429-like_MBL-fold"/>
    <property type="match status" value="1"/>
</dbReference>
<keyword evidence="1" id="KW-0175">Coiled coil</keyword>
<dbReference type="InterPro" id="IPR001279">
    <property type="entry name" value="Metallo-B-lactamas"/>
</dbReference>
<dbReference type="PANTHER" id="PTHR23131">
    <property type="entry name" value="ENDORIBONUCLEASE LACTB2"/>
    <property type="match status" value="1"/>
</dbReference>
<evidence type="ECO:0000313" key="4">
    <source>
        <dbReference type="Proteomes" id="UP000040453"/>
    </source>
</evidence>
<dbReference type="GO" id="GO:0016787">
    <property type="term" value="F:hydrolase activity"/>
    <property type="evidence" value="ECO:0007669"/>
    <property type="project" value="UniProtKB-KW"/>
</dbReference>
<gene>
    <name evidence="3" type="primary">yflN_2</name>
    <name evidence="3" type="ORF">BN997_03356</name>
</gene>
<dbReference type="InterPro" id="IPR036866">
    <property type="entry name" value="RibonucZ/Hydroxyglut_hydro"/>
</dbReference>
<dbReference type="Pfam" id="PF00753">
    <property type="entry name" value="Lactamase_B"/>
    <property type="match status" value="1"/>
</dbReference>
<sequence length="318" mass="37147">MLEQITDDIYRLVVRFKGAMGEVNSYLIKGDNGYTVIDTGIHAPETKALWERVLSKYKIEKLVLTHTHEDHIGLARWFQEIYEIPVYVSRRGYEEMHKGRDAKARKNRIKRLIKKHGAPPIPLKIRDESHIYKFEPKGFFEDNDEITLGNRSYQTIWTPGHAPDHYCFYQPETEIMIIGDHVLNHLSPVIGLWMGEEHNPLEAYFEALELLKGYQVRQALPGHGDIIEDLNERITDIFQRHEKRLQQLLELMEEEEMTAFKLTTKAYGPMKSLAFASQFMATLTRLIYLEEQSKINVQTKKGKNFYELPAKDLQAIRS</sequence>
<reference evidence="3 4" key="1">
    <citation type="submission" date="2014-11" db="EMBL/GenBank/DDBJ databases">
        <authorList>
            <person name="Urmite Genomes Urmite Genomes"/>
        </authorList>
    </citation>
    <scope>NUCLEOTIDE SEQUENCE [LARGE SCALE GENOMIC DNA]</scope>
    <source>
        <strain evidence="3 4">Oc5</strain>
    </source>
</reference>
<dbReference type="InterPro" id="IPR050662">
    <property type="entry name" value="Sec-metab_biosynth-thioest"/>
</dbReference>
<feature type="coiled-coil region" evidence="1">
    <location>
        <begin position="231"/>
        <end position="258"/>
    </location>
</feature>
<feature type="domain" description="Metallo-beta-lactamase" evidence="2">
    <location>
        <begin position="22"/>
        <end position="223"/>
    </location>
</feature>
<keyword evidence="3" id="KW-0378">Hydrolase</keyword>
<proteinExistence type="predicted"/>
<name>A0A0A1MXC6_9BACI</name>
<dbReference type="Gene3D" id="3.60.15.10">
    <property type="entry name" value="Ribonuclease Z/Hydroxyacylglutathione hydrolase-like"/>
    <property type="match status" value="1"/>
</dbReference>
<accession>A0A0A1MXC6</accession>
<dbReference type="RefSeq" id="WP_042533717.1">
    <property type="nucleotide sequence ID" value="NZ_CDGG01000001.1"/>
</dbReference>
<dbReference type="AlphaFoldDB" id="A0A0A1MXC6"/>
<dbReference type="STRING" id="545501.BN997_03356"/>
<protein>
    <submittedName>
        <fullName evidence="3">Putative metallo-hydrolase YflN</fullName>
    </submittedName>
</protein>
<dbReference type="SMART" id="SM00849">
    <property type="entry name" value="Lactamase_B"/>
    <property type="match status" value="1"/>
</dbReference>